<keyword evidence="2 9" id="KW-0963">Cytoplasm</keyword>
<dbReference type="EMBL" id="CP017305">
    <property type="protein sequence ID" value="AOS84578.1"/>
    <property type="molecule type" value="Genomic_DNA"/>
</dbReference>
<feature type="binding site" evidence="11">
    <location>
        <begin position="10"/>
        <end position="12"/>
    </location>
    <ligand>
        <name>substrate</name>
    </ligand>
</feature>
<keyword evidence="5 13" id="KW-0862">Zinc</keyword>
<evidence type="ECO:0000256" key="11">
    <source>
        <dbReference type="PIRSR" id="PIRSR004682-2"/>
    </source>
</evidence>
<evidence type="ECO:0000256" key="12">
    <source>
        <dbReference type="PIRSR" id="PIRSR004682-3"/>
    </source>
</evidence>
<sequence length="200" mass="22577">MEFAKVLFLDRDGTINRDIGSYVSSREEFILIERADEAIALARQAGFRIVIITNQAGIARGIVTPRDVEDVNDYLNELLAERQTSFDRCYYCPAHPNYPHPEYDRFIDHRKPSPRMVEQAIADLREEGVEVDRNASFFIGDKVIDVECGQRAGLKTILVRTGHNEEALCAERGIFPDHVADDLYEAVTSFVLAGKATARD</sequence>
<dbReference type="SUPFAM" id="SSF56784">
    <property type="entry name" value="HAD-like"/>
    <property type="match status" value="1"/>
</dbReference>
<feature type="site" description="Stabilizes the phosphoryl group" evidence="12">
    <location>
        <position position="53"/>
    </location>
</feature>
<evidence type="ECO:0000256" key="2">
    <source>
        <dbReference type="ARBA" id="ARBA00022490"/>
    </source>
</evidence>
<evidence type="ECO:0000256" key="5">
    <source>
        <dbReference type="ARBA" id="ARBA00022833"/>
    </source>
</evidence>
<evidence type="ECO:0000256" key="13">
    <source>
        <dbReference type="PIRSR" id="PIRSR004682-4"/>
    </source>
</evidence>
<feature type="binding site" evidence="13">
    <location>
        <position position="141"/>
    </location>
    <ligand>
        <name>Mg(2+)</name>
        <dbReference type="ChEBI" id="CHEBI:18420"/>
    </ligand>
</feature>
<dbReference type="PIRSF" id="PIRSF004682">
    <property type="entry name" value="GmhB"/>
    <property type="match status" value="1"/>
</dbReference>
<evidence type="ECO:0000313" key="14">
    <source>
        <dbReference type="EMBL" id="AOS84578.1"/>
    </source>
</evidence>
<keyword evidence="15" id="KW-1185">Reference proteome</keyword>
<dbReference type="InterPro" id="IPR006543">
    <property type="entry name" value="Histidinol-phos"/>
</dbReference>
<evidence type="ECO:0000313" key="15">
    <source>
        <dbReference type="Proteomes" id="UP000095185"/>
    </source>
</evidence>
<proteinExistence type="inferred from homology"/>
<evidence type="ECO:0000256" key="4">
    <source>
        <dbReference type="ARBA" id="ARBA00022801"/>
    </source>
</evidence>
<evidence type="ECO:0000256" key="3">
    <source>
        <dbReference type="ARBA" id="ARBA00022723"/>
    </source>
</evidence>
<evidence type="ECO:0000256" key="10">
    <source>
        <dbReference type="PIRSR" id="PIRSR004682-1"/>
    </source>
</evidence>
<feature type="binding site" evidence="11">
    <location>
        <begin position="110"/>
        <end position="111"/>
    </location>
    <ligand>
        <name>substrate</name>
    </ligand>
</feature>
<keyword evidence="6 9" id="KW-0119">Carbohydrate metabolism</keyword>
<feature type="binding site" evidence="11">
    <location>
        <begin position="53"/>
        <end position="56"/>
    </location>
    <ligand>
        <name>substrate</name>
    </ligand>
</feature>
<evidence type="ECO:0000256" key="7">
    <source>
        <dbReference type="ARBA" id="ARBA00031828"/>
    </source>
</evidence>
<dbReference type="KEGG" id="clz:BIU88_10795"/>
<feature type="site" description="Contributes to substrate recognition" evidence="12">
    <location>
        <position position="110"/>
    </location>
</feature>
<dbReference type="Gene3D" id="3.40.50.1000">
    <property type="entry name" value="HAD superfamily/HAD-like"/>
    <property type="match status" value="1"/>
</dbReference>
<feature type="active site" description="Proton donor" evidence="10">
    <location>
        <position position="12"/>
    </location>
</feature>
<dbReference type="InterPro" id="IPR004446">
    <property type="entry name" value="Heptose_bisP_phosphatase"/>
</dbReference>
<dbReference type="InterPro" id="IPR036412">
    <property type="entry name" value="HAD-like_sf"/>
</dbReference>
<dbReference type="GO" id="GO:0016791">
    <property type="term" value="F:phosphatase activity"/>
    <property type="evidence" value="ECO:0007669"/>
    <property type="project" value="InterPro"/>
</dbReference>
<dbReference type="RefSeq" id="WP_069810770.1">
    <property type="nucleotide sequence ID" value="NZ_CP017305.1"/>
</dbReference>
<dbReference type="OrthoDB" id="9803871at2"/>
<dbReference type="InterPro" id="IPR006549">
    <property type="entry name" value="HAD-SF_hydro_IIIA"/>
</dbReference>
<accession>A0A1D8D8M5</accession>
<dbReference type="PANTHER" id="PTHR42891">
    <property type="entry name" value="D-GLYCERO-BETA-D-MANNO-HEPTOSE-1,7-BISPHOSPHATE 7-PHOSPHATASE"/>
    <property type="match status" value="1"/>
</dbReference>
<feature type="site" description="Stabilizes the phosphoryl group" evidence="12">
    <location>
        <position position="111"/>
    </location>
</feature>
<comment type="subcellular location">
    <subcellularLocation>
        <location evidence="1 9">Cytoplasm</location>
    </subcellularLocation>
</comment>
<dbReference type="EC" id="3.1.3.-" evidence="9"/>
<organism evidence="14 15">
    <name type="scientific">Chlorobaculum limnaeum</name>
    <dbReference type="NCBI Taxonomy" id="274537"/>
    <lineage>
        <taxon>Bacteria</taxon>
        <taxon>Pseudomonadati</taxon>
        <taxon>Chlorobiota</taxon>
        <taxon>Chlorobiia</taxon>
        <taxon>Chlorobiales</taxon>
        <taxon>Chlorobiaceae</taxon>
        <taxon>Chlorobaculum</taxon>
    </lineage>
</organism>
<dbReference type="GO" id="GO:0005737">
    <property type="term" value="C:cytoplasm"/>
    <property type="evidence" value="ECO:0007669"/>
    <property type="project" value="UniProtKB-SubCell"/>
</dbReference>
<comment type="cofactor">
    <cofactor evidence="13">
        <name>Mg(2+)</name>
        <dbReference type="ChEBI" id="CHEBI:18420"/>
    </cofactor>
</comment>
<feature type="active site" description="Nucleophile" evidence="10">
    <location>
        <position position="10"/>
    </location>
</feature>
<feature type="binding site" evidence="11">
    <location>
        <position position="142"/>
    </location>
    <ligand>
        <name>substrate</name>
    </ligand>
</feature>
<dbReference type="GO" id="GO:0005975">
    <property type="term" value="P:carbohydrate metabolic process"/>
    <property type="evidence" value="ECO:0007669"/>
    <property type="project" value="InterPro"/>
</dbReference>
<comment type="cofactor">
    <cofactor evidence="13">
        <name>Zn(2+)</name>
        <dbReference type="ChEBI" id="CHEBI:29105"/>
    </cofactor>
</comment>
<dbReference type="InterPro" id="IPR023214">
    <property type="entry name" value="HAD_sf"/>
</dbReference>
<gene>
    <name evidence="14" type="ORF">BIU88_10795</name>
</gene>
<feature type="binding site" evidence="13">
    <location>
        <position position="10"/>
    </location>
    <ligand>
        <name>Mg(2+)</name>
        <dbReference type="ChEBI" id="CHEBI:18420"/>
    </ligand>
</feature>
<reference evidence="14" key="1">
    <citation type="submission" date="2016-09" db="EMBL/GenBank/DDBJ databases">
        <title>Genome sequence of Chlorobaculum limnaeum.</title>
        <authorList>
            <person name="Liu Z."/>
            <person name="Tank M."/>
            <person name="Bryant D.A."/>
        </authorList>
    </citation>
    <scope>NUCLEOTIDE SEQUENCE [LARGE SCALE GENOMIC DNA]</scope>
    <source>
        <strain evidence="14">DSM 1677</strain>
    </source>
</reference>
<dbReference type="GO" id="GO:0046872">
    <property type="term" value="F:metal ion binding"/>
    <property type="evidence" value="ECO:0007669"/>
    <property type="project" value="UniProtKB-KW"/>
</dbReference>
<evidence type="ECO:0000256" key="1">
    <source>
        <dbReference type="ARBA" id="ARBA00004496"/>
    </source>
</evidence>
<dbReference type="Pfam" id="PF13242">
    <property type="entry name" value="Hydrolase_like"/>
    <property type="match status" value="1"/>
</dbReference>
<feature type="binding site" evidence="13">
    <location>
        <position position="12"/>
    </location>
    <ligand>
        <name>Mg(2+)</name>
        <dbReference type="ChEBI" id="CHEBI:18420"/>
    </ligand>
</feature>
<dbReference type="STRING" id="274537.BIU88_10795"/>
<dbReference type="NCBIfam" id="TIGR01662">
    <property type="entry name" value="HAD-SF-IIIA"/>
    <property type="match status" value="1"/>
</dbReference>
<dbReference type="FunFam" id="3.40.50.1000:FF:000037">
    <property type="entry name" value="D,D-heptose 1,7-bisphosphate phosphatase"/>
    <property type="match status" value="1"/>
</dbReference>
<dbReference type="Proteomes" id="UP000095185">
    <property type="component" value="Chromosome"/>
</dbReference>
<comment type="similarity">
    <text evidence="8 9">Belongs to the gmhB family.</text>
</comment>
<keyword evidence="13" id="KW-0460">Magnesium</keyword>
<evidence type="ECO:0000256" key="6">
    <source>
        <dbReference type="ARBA" id="ARBA00023277"/>
    </source>
</evidence>
<protein>
    <recommendedName>
        <fullName evidence="7 9">D,D-heptose 1,7-bisphosphate phosphatase</fullName>
        <ecNumber evidence="9">3.1.3.-</ecNumber>
    </recommendedName>
</protein>
<keyword evidence="4 9" id="KW-0378">Hydrolase</keyword>
<feature type="binding site" evidence="11">
    <location>
        <begin position="18"/>
        <end position="22"/>
    </location>
    <ligand>
        <name>substrate</name>
    </ligand>
</feature>
<dbReference type="NCBIfam" id="TIGR01656">
    <property type="entry name" value="Histidinol-ppas"/>
    <property type="match status" value="1"/>
</dbReference>
<name>A0A1D8D8M5_CHLLM</name>
<dbReference type="CDD" id="cd07503">
    <property type="entry name" value="HAD_HisB-N"/>
    <property type="match status" value="1"/>
</dbReference>
<keyword evidence="3 13" id="KW-0479">Metal-binding</keyword>
<evidence type="ECO:0000256" key="9">
    <source>
        <dbReference type="PIRNR" id="PIRNR004682"/>
    </source>
</evidence>
<dbReference type="AlphaFoldDB" id="A0A1D8D8M5"/>
<feature type="binding site" evidence="13">
    <location>
        <position position="92"/>
    </location>
    <ligand>
        <name>Zn(2+)</name>
        <dbReference type="ChEBI" id="CHEBI:29105"/>
    </ligand>
</feature>
<dbReference type="PANTHER" id="PTHR42891:SF1">
    <property type="entry name" value="D-GLYCERO-BETA-D-MANNO-HEPTOSE-1,7-BISPHOSPHATE 7-PHOSPHATASE"/>
    <property type="match status" value="1"/>
</dbReference>
<evidence type="ECO:0000256" key="8">
    <source>
        <dbReference type="ARBA" id="ARBA00061616"/>
    </source>
</evidence>
<feature type="binding site" evidence="13">
    <location>
        <position position="142"/>
    </location>
    <ligand>
        <name>Mg(2+)</name>
        <dbReference type="ChEBI" id="CHEBI:18420"/>
    </ligand>
</feature>